<feature type="transmembrane region" description="Helical" evidence="1">
    <location>
        <begin position="21"/>
        <end position="42"/>
    </location>
</feature>
<protein>
    <recommendedName>
        <fullName evidence="4">Reverse transcriptase zinc-binding domain-containing protein</fullName>
    </recommendedName>
</protein>
<proteinExistence type="predicted"/>
<evidence type="ECO:0000313" key="2">
    <source>
        <dbReference type="EMBL" id="KAK9989316.1"/>
    </source>
</evidence>
<evidence type="ECO:0000256" key="1">
    <source>
        <dbReference type="SAM" id="Phobius"/>
    </source>
</evidence>
<dbReference type="AlphaFoldDB" id="A0AAW2BTY0"/>
<evidence type="ECO:0000313" key="3">
    <source>
        <dbReference type="Proteomes" id="UP001459277"/>
    </source>
</evidence>
<keyword evidence="3" id="KW-1185">Reference proteome</keyword>
<dbReference type="Proteomes" id="UP001459277">
    <property type="component" value="Unassembled WGS sequence"/>
</dbReference>
<name>A0AAW2BTY0_9ROSI</name>
<evidence type="ECO:0008006" key="4">
    <source>
        <dbReference type="Google" id="ProtNLM"/>
    </source>
</evidence>
<keyword evidence="1" id="KW-0812">Transmembrane</keyword>
<comment type="caution">
    <text evidence="2">The sequence shown here is derived from an EMBL/GenBank/DDBJ whole genome shotgun (WGS) entry which is preliminary data.</text>
</comment>
<organism evidence="2 3">
    <name type="scientific">Lithocarpus litseifolius</name>
    <dbReference type="NCBI Taxonomy" id="425828"/>
    <lineage>
        <taxon>Eukaryota</taxon>
        <taxon>Viridiplantae</taxon>
        <taxon>Streptophyta</taxon>
        <taxon>Embryophyta</taxon>
        <taxon>Tracheophyta</taxon>
        <taxon>Spermatophyta</taxon>
        <taxon>Magnoliopsida</taxon>
        <taxon>eudicotyledons</taxon>
        <taxon>Gunneridae</taxon>
        <taxon>Pentapetalae</taxon>
        <taxon>rosids</taxon>
        <taxon>fabids</taxon>
        <taxon>Fagales</taxon>
        <taxon>Fagaceae</taxon>
        <taxon>Lithocarpus</taxon>
    </lineage>
</organism>
<sequence length="242" mass="27640">MSLLYALFDKYHSDVQKIARNGLHILLGGICALTVVVFFRFLHLITDRVAYVLFDMQIVALQYGGNGMTINFWKNRWLRGCAPRELIEGPINKMECKLTVAVVLQGSEWNWAALSFNLPTNIMDRIKAIPIQLFGRKEDTLSWRQSKDREFSIALAYMLAIIDESQDTPFIGEWIWILDTLPRIQSFLWLCHHSCVPVRETLANKGLNVISHAISAEMPTNQSCTSLESALMQCNFGERLES</sequence>
<dbReference type="EMBL" id="JAZDWU010000010">
    <property type="protein sequence ID" value="KAK9989316.1"/>
    <property type="molecule type" value="Genomic_DNA"/>
</dbReference>
<keyword evidence="1" id="KW-1133">Transmembrane helix</keyword>
<keyword evidence="1" id="KW-0472">Membrane</keyword>
<gene>
    <name evidence="2" type="ORF">SO802_029555</name>
</gene>
<accession>A0AAW2BTY0</accession>
<reference evidence="2 3" key="1">
    <citation type="submission" date="2024-01" db="EMBL/GenBank/DDBJ databases">
        <title>A telomere-to-telomere, gap-free genome of sweet tea (Lithocarpus litseifolius).</title>
        <authorList>
            <person name="Zhou J."/>
        </authorList>
    </citation>
    <scope>NUCLEOTIDE SEQUENCE [LARGE SCALE GENOMIC DNA]</scope>
    <source>
        <strain evidence="2">Zhou-2022a</strain>
        <tissue evidence="2">Leaf</tissue>
    </source>
</reference>